<keyword evidence="1" id="KW-0645">Protease</keyword>
<name>A0A4Q0MB91_9SPHI</name>
<dbReference type="Gene3D" id="2.60.40.1120">
    <property type="entry name" value="Carboxypeptidase-like, regulatory domain"/>
    <property type="match status" value="1"/>
</dbReference>
<comment type="caution">
    <text evidence="1">The sequence shown here is derived from an EMBL/GenBank/DDBJ whole genome shotgun (WGS) entry which is preliminary data.</text>
</comment>
<reference evidence="1 2" key="1">
    <citation type="submission" date="2018-12" db="EMBL/GenBank/DDBJ databases">
        <title>The Draft Genome Sequence of the Soil Bacterium Pedobacter tournemirensis R1.</title>
        <authorList>
            <person name="He J."/>
        </authorList>
    </citation>
    <scope>NUCLEOTIDE SEQUENCE [LARGE SCALE GENOMIC DNA]</scope>
    <source>
        <strain evidence="1 2">R1</strain>
    </source>
</reference>
<dbReference type="Proteomes" id="UP000290848">
    <property type="component" value="Unassembled WGS sequence"/>
</dbReference>
<sequence length="877" mass="99571">MEIKINRIIIIVALLAFLQSPLLAQGIKGVVRSNDGAALPFASVFISPLKTGTTANSEGYFELKLPAGTYTIRVQNIGYKAEEAQVEVKDDWVTKEFTLSAQGYILDEVQVGKGRKEDFAYTIIRKAIAKKKFHLLQCNSYEMKVYIKGTGELTKAPFFLKNKLKKEGVNLNEAYTTESVSRIKFTQPNKIDEKVIAIRTKGTNNSSVSPAMFINQSFYMDKIAGLISPLSRSAFAWYKFTYEGSFSEGKYEINKIRVTPRSRGDNVFEGTIYIIEDEWAIHSLDLRTSIMGFPVSLRQNYGEVAPKVWMPVTHRYQFSGNVLGFKGHYNYLASCRDYKVELNKDLLIKAEIVDEKIDPAPEEIAALKQSKGAAPVKVIPGSGKLSRKQFNKMMDEYEKKALKEQKHPEVIADRNFNTDSSATKRDSSFWSEIRSIPLTPKEQKGYRRDDSLAKIESARLSGKDSLKVIKKRRFNPADIITGGAYNISAGTSISINPTFTQVYYNTVEGFNINLSGRLRHQYDSLRRQIEFSPAIRYGFSSGDIYAKARLVKTIRNGDKRLSFSLEGGNFVEQFNPEAPIHPIINTFSSLFYRRNYMKIYEKAYGKGALEYSPSAFLKFSGGLEWARRRELFNQSDYSFFFRGSREYSSNRPANIEIADTGFPNHEAFIFEAAVSYRPIKSYRMYNGSRIALTNRSPEFLLNYTKGIKGPGGSDVDFDKIELGMNHGLRVGAAGKLEFELSGGGFLNSKSTYFMDYIHFDGNRTMLSSLKPAGSFRLLDYYTYSTGEKYFSAHTHYQFRKLLLTRIPEVRYTGIKENVFFNYLKTSNSPHYYEAGYSLDNVFRIFRIEAAVSFLDQRFHETGIRVGIATVFRTSGGD</sequence>
<protein>
    <submittedName>
        <fullName evidence="1">Carboxypeptidase-like regulatory domain-containing protein</fullName>
    </submittedName>
</protein>
<dbReference type="InterPro" id="IPR008969">
    <property type="entry name" value="CarboxyPept-like_regulatory"/>
</dbReference>
<evidence type="ECO:0000313" key="1">
    <source>
        <dbReference type="EMBL" id="RXF70395.1"/>
    </source>
</evidence>
<dbReference type="SUPFAM" id="SSF49464">
    <property type="entry name" value="Carboxypeptidase regulatory domain-like"/>
    <property type="match status" value="1"/>
</dbReference>
<dbReference type="Pfam" id="PF18939">
    <property type="entry name" value="DUF5686"/>
    <property type="match status" value="1"/>
</dbReference>
<gene>
    <name evidence="1" type="ORF">EKH83_07010</name>
</gene>
<keyword evidence="1" id="KW-0121">Carboxypeptidase</keyword>
<dbReference type="RefSeq" id="WP_128768701.1">
    <property type="nucleotide sequence ID" value="NZ_RXOC01000004.1"/>
</dbReference>
<keyword evidence="1" id="KW-0378">Hydrolase</keyword>
<organism evidence="1 2">
    <name type="scientific">Arcticibacter tournemirensis</name>
    <dbReference type="NCBI Taxonomy" id="699437"/>
    <lineage>
        <taxon>Bacteria</taxon>
        <taxon>Pseudomonadati</taxon>
        <taxon>Bacteroidota</taxon>
        <taxon>Sphingobacteriia</taxon>
        <taxon>Sphingobacteriales</taxon>
        <taxon>Sphingobacteriaceae</taxon>
        <taxon>Arcticibacter</taxon>
    </lineage>
</organism>
<evidence type="ECO:0000313" key="2">
    <source>
        <dbReference type="Proteomes" id="UP000290848"/>
    </source>
</evidence>
<dbReference type="Pfam" id="PF13715">
    <property type="entry name" value="CarbopepD_reg_2"/>
    <property type="match status" value="1"/>
</dbReference>
<proteinExistence type="predicted"/>
<dbReference type="InterPro" id="IPR043741">
    <property type="entry name" value="DUF5686"/>
</dbReference>
<dbReference type="EMBL" id="RXOC01000004">
    <property type="protein sequence ID" value="RXF70395.1"/>
    <property type="molecule type" value="Genomic_DNA"/>
</dbReference>
<accession>A0A4Q0MB91</accession>
<dbReference type="GO" id="GO:0004180">
    <property type="term" value="F:carboxypeptidase activity"/>
    <property type="evidence" value="ECO:0007669"/>
    <property type="project" value="UniProtKB-KW"/>
</dbReference>
<dbReference type="AlphaFoldDB" id="A0A4Q0MB91"/>